<dbReference type="Proteomes" id="UP000321080">
    <property type="component" value="Unassembled WGS sequence"/>
</dbReference>
<organism evidence="2 3">
    <name type="scientific">Seonamhaeicola maritimus</name>
    <dbReference type="NCBI Taxonomy" id="2591822"/>
    <lineage>
        <taxon>Bacteria</taxon>
        <taxon>Pseudomonadati</taxon>
        <taxon>Bacteroidota</taxon>
        <taxon>Flavobacteriia</taxon>
        <taxon>Flavobacteriales</taxon>
        <taxon>Flavobacteriaceae</taxon>
    </lineage>
</organism>
<evidence type="ECO:0000313" key="2">
    <source>
        <dbReference type="EMBL" id="TXG36848.1"/>
    </source>
</evidence>
<dbReference type="InterPro" id="IPR052900">
    <property type="entry name" value="Phospholipid_Metab_Enz"/>
</dbReference>
<comment type="caution">
    <text evidence="2">The sequence shown here is derived from an EMBL/GenBank/DDBJ whole genome shotgun (WGS) entry which is preliminary data.</text>
</comment>
<dbReference type="InterPro" id="IPR018946">
    <property type="entry name" value="PhoD-like_MPP"/>
</dbReference>
<dbReference type="PANTHER" id="PTHR43606:SF2">
    <property type="entry name" value="ALKALINE PHOSPHATASE FAMILY PROTEIN (AFU_ORTHOLOGUE AFUA_5G03860)"/>
    <property type="match status" value="1"/>
</dbReference>
<accession>A0A5C7GGY9</accession>
<dbReference type="InterPro" id="IPR029052">
    <property type="entry name" value="Metallo-depent_PP-like"/>
</dbReference>
<dbReference type="Pfam" id="PF09423">
    <property type="entry name" value="PhoD"/>
    <property type="match status" value="1"/>
</dbReference>
<dbReference type="InterPro" id="IPR038607">
    <property type="entry name" value="PhoD-like_sf"/>
</dbReference>
<sequence length="611" mass="70131">MRMFLLKKSPLFLLTFLIVFSVGYSQDLGTFEYTKKIKPKDRICFALYTVHENIVKMTAQFYPIQDYEPFEADLQLKKNGNWETVDHSRIEYPGYTAHFRLENWDDTKEVEYRVVFMDKAFYNGIIRKNPVNKDEFVMATFSCNSIYSRHDGNIPKTDIIDNLKKNKPDLLYFAGDQIYNHSFHLIHWLQFGRDFGEIIRNTPTITVPDDHDIGQGNLWGAGGKEASSRHGNMGGYYMPVEYIKEVERAQTSHLPDPYDATPIERGIGVYYTGLKWGGMSFAILEDRKFKSGPKPITDKVRKENKGFNNLDPKLFDVPGTTMLGERQLSFLEDWTTDWEDVEMKSVLSQTIFCKSANYGQQGKGEIRFDFDSNGWPQTGRNKALKVIRKSFSTMVAGDQHLGSVIRHGVDEWNDAGYSFAVPAVANFWVRWWDPATPGKNRKKGAPYYTGEFLDGFNNKITVEAIANPNFKKDMESGDRLNTRAAGYGIIRYNKPNRQVTFECWGRNIDMNDPSSRQYPGWPVTVSQEDNYNIKNGFELPKLQILKENQVVTVIDKTSGEVISSQRIKGTTYQPKVHNEGIYIIKIGEGDNIQTIEVSAKKKNRTTKKITL</sequence>
<evidence type="ECO:0000313" key="3">
    <source>
        <dbReference type="Proteomes" id="UP000321080"/>
    </source>
</evidence>
<feature type="domain" description="PhoD-like phosphatase metallophosphatase" evidence="1">
    <location>
        <begin position="194"/>
        <end position="407"/>
    </location>
</feature>
<keyword evidence="3" id="KW-1185">Reference proteome</keyword>
<dbReference type="Gene3D" id="3.60.21.70">
    <property type="entry name" value="PhoD-like phosphatase"/>
    <property type="match status" value="1"/>
</dbReference>
<dbReference type="SUPFAM" id="SSF56300">
    <property type="entry name" value="Metallo-dependent phosphatases"/>
    <property type="match status" value="1"/>
</dbReference>
<reference evidence="2 3" key="1">
    <citation type="submission" date="2019-08" db="EMBL/GenBank/DDBJ databases">
        <title>Seonamhaeicola sediminis sp. nov., isolated from marine sediment.</title>
        <authorList>
            <person name="Cao W.R."/>
        </authorList>
    </citation>
    <scope>NUCLEOTIDE SEQUENCE [LARGE SCALE GENOMIC DNA]</scope>
    <source>
        <strain evidence="2 3">1505</strain>
    </source>
</reference>
<name>A0A5C7GGY9_9FLAO</name>
<dbReference type="PANTHER" id="PTHR43606">
    <property type="entry name" value="PHOSPHATASE, PUTATIVE (AFU_ORTHOLOGUE AFUA_6G08710)-RELATED"/>
    <property type="match status" value="1"/>
</dbReference>
<dbReference type="EMBL" id="VRKQ01000010">
    <property type="protein sequence ID" value="TXG36848.1"/>
    <property type="molecule type" value="Genomic_DNA"/>
</dbReference>
<dbReference type="AlphaFoldDB" id="A0A5C7GGY9"/>
<proteinExistence type="predicted"/>
<evidence type="ECO:0000259" key="1">
    <source>
        <dbReference type="Pfam" id="PF09423"/>
    </source>
</evidence>
<protein>
    <recommendedName>
        <fullName evidence="1">PhoD-like phosphatase metallophosphatase domain-containing protein</fullName>
    </recommendedName>
</protein>
<gene>
    <name evidence="2" type="ORF">FUA22_09745</name>
</gene>
<dbReference type="OrthoDB" id="9761852at2"/>